<keyword evidence="3" id="KW-1185">Reference proteome</keyword>
<keyword evidence="2" id="KW-0808">Transferase</keyword>
<dbReference type="GO" id="GO:0016740">
    <property type="term" value="F:transferase activity"/>
    <property type="evidence" value="ECO:0007669"/>
    <property type="project" value="UniProtKB-KW"/>
</dbReference>
<reference evidence="2 3" key="1">
    <citation type="submission" date="2018-10" db="EMBL/GenBank/DDBJ databases">
        <title>Genomic Encyclopedia of Archaeal and Bacterial Type Strains, Phase II (KMG-II): from individual species to whole genera.</title>
        <authorList>
            <person name="Goeker M."/>
        </authorList>
    </citation>
    <scope>NUCLEOTIDE SEQUENCE [LARGE SCALE GENOMIC DNA]</scope>
    <source>
        <strain evidence="2 3">DSM 235</strain>
    </source>
</reference>
<evidence type="ECO:0000313" key="2">
    <source>
        <dbReference type="EMBL" id="RKT45212.1"/>
    </source>
</evidence>
<dbReference type="SUPFAM" id="SSF81301">
    <property type="entry name" value="Nucleotidyltransferase"/>
    <property type="match status" value="1"/>
</dbReference>
<protein>
    <submittedName>
        <fullName evidence="2">Nucleotidyltransferase-like protein</fullName>
    </submittedName>
</protein>
<dbReference type="OrthoDB" id="9803106at2"/>
<dbReference type="InterPro" id="IPR041633">
    <property type="entry name" value="Polbeta"/>
</dbReference>
<dbReference type="Pfam" id="PF18765">
    <property type="entry name" value="Polbeta"/>
    <property type="match status" value="1"/>
</dbReference>
<feature type="domain" description="Polymerase beta nucleotidyltransferase" evidence="1">
    <location>
        <begin position="21"/>
        <end position="108"/>
    </location>
</feature>
<proteinExistence type="predicted"/>
<dbReference type="Proteomes" id="UP000274556">
    <property type="component" value="Unassembled WGS sequence"/>
</dbReference>
<accession>A0A495V738</accession>
<sequence>MPLDDITPDTCGLSESVIDRIRTLLDACPAVERALLYGSRAKGNYRRGSDIDLVLEGEQLDDIQVLTLETQLDDLLLPYQIDLSRLAAIENAALLEHIRRVGRVFYQR</sequence>
<organism evidence="2 3">
    <name type="scientific">Thiocapsa rosea</name>
    <dbReference type="NCBI Taxonomy" id="69360"/>
    <lineage>
        <taxon>Bacteria</taxon>
        <taxon>Pseudomonadati</taxon>
        <taxon>Pseudomonadota</taxon>
        <taxon>Gammaproteobacteria</taxon>
        <taxon>Chromatiales</taxon>
        <taxon>Chromatiaceae</taxon>
        <taxon>Thiocapsa</taxon>
    </lineage>
</organism>
<evidence type="ECO:0000313" key="3">
    <source>
        <dbReference type="Proteomes" id="UP000274556"/>
    </source>
</evidence>
<gene>
    <name evidence="2" type="ORF">BDD21_2631</name>
</gene>
<dbReference type="Gene3D" id="3.30.460.10">
    <property type="entry name" value="Beta Polymerase, domain 2"/>
    <property type="match status" value="1"/>
</dbReference>
<dbReference type="InterPro" id="IPR043519">
    <property type="entry name" value="NT_sf"/>
</dbReference>
<comment type="caution">
    <text evidence="2">The sequence shown here is derived from an EMBL/GenBank/DDBJ whole genome shotgun (WGS) entry which is preliminary data.</text>
</comment>
<dbReference type="CDD" id="cd05403">
    <property type="entry name" value="NT_KNTase_like"/>
    <property type="match status" value="1"/>
</dbReference>
<evidence type="ECO:0000259" key="1">
    <source>
        <dbReference type="Pfam" id="PF18765"/>
    </source>
</evidence>
<dbReference type="EMBL" id="RBXL01000001">
    <property type="protein sequence ID" value="RKT45212.1"/>
    <property type="molecule type" value="Genomic_DNA"/>
</dbReference>
<name>A0A495V738_9GAMM</name>
<dbReference type="AlphaFoldDB" id="A0A495V738"/>